<dbReference type="SMART" id="SM00028">
    <property type="entry name" value="TPR"/>
    <property type="match status" value="5"/>
</dbReference>
<feature type="repeat" description="TPR" evidence="3">
    <location>
        <begin position="72"/>
        <end position="105"/>
    </location>
</feature>
<dbReference type="SUPFAM" id="SSF53335">
    <property type="entry name" value="S-adenosyl-L-methionine-dependent methyltransferases"/>
    <property type="match status" value="1"/>
</dbReference>
<feature type="repeat" description="TPR" evidence="3">
    <location>
        <begin position="38"/>
        <end position="71"/>
    </location>
</feature>
<dbReference type="InterPro" id="IPR013217">
    <property type="entry name" value="Methyltransf_12"/>
</dbReference>
<evidence type="ECO:0000259" key="4">
    <source>
        <dbReference type="Pfam" id="PF08242"/>
    </source>
</evidence>
<keyword evidence="2 3" id="KW-0802">TPR repeat</keyword>
<dbReference type="AlphaFoldDB" id="A0A444J1S8"/>
<dbReference type="PANTHER" id="PTHR45586:SF1">
    <property type="entry name" value="LIPOPOLYSACCHARIDE ASSEMBLY PROTEIN B"/>
    <property type="match status" value="1"/>
</dbReference>
<feature type="repeat" description="TPR" evidence="3">
    <location>
        <begin position="106"/>
        <end position="139"/>
    </location>
</feature>
<evidence type="ECO:0000313" key="7">
    <source>
        <dbReference type="Proteomes" id="UP000287853"/>
    </source>
</evidence>
<organism evidence="6 7">
    <name type="scientific">Candidatus Electrothrix aarhusensis</name>
    <dbReference type="NCBI Taxonomy" id="1859131"/>
    <lineage>
        <taxon>Bacteria</taxon>
        <taxon>Pseudomonadati</taxon>
        <taxon>Thermodesulfobacteriota</taxon>
        <taxon>Desulfobulbia</taxon>
        <taxon>Desulfobulbales</taxon>
        <taxon>Desulfobulbaceae</taxon>
        <taxon>Candidatus Electrothrix</taxon>
    </lineage>
</organism>
<dbReference type="Gene3D" id="3.40.50.150">
    <property type="entry name" value="Vaccinia Virus protein VP39"/>
    <property type="match status" value="1"/>
</dbReference>
<name>A0A444J1S8_9BACT</name>
<accession>A0A444J1S8</accession>
<proteinExistence type="predicted"/>
<dbReference type="PROSITE" id="PS50293">
    <property type="entry name" value="TPR_REGION"/>
    <property type="match status" value="1"/>
</dbReference>
<dbReference type="Proteomes" id="UP000287853">
    <property type="component" value="Unassembled WGS sequence"/>
</dbReference>
<evidence type="ECO:0000313" key="6">
    <source>
        <dbReference type="EMBL" id="RWX47138.1"/>
    </source>
</evidence>
<dbReference type="Pfam" id="PF13174">
    <property type="entry name" value="TPR_6"/>
    <property type="match status" value="1"/>
</dbReference>
<dbReference type="PROSITE" id="PS50005">
    <property type="entry name" value="TPR"/>
    <property type="match status" value="3"/>
</dbReference>
<dbReference type="PANTHER" id="PTHR45586">
    <property type="entry name" value="TPR REPEAT-CONTAINING PROTEIN PA4667"/>
    <property type="match status" value="1"/>
</dbReference>
<dbReference type="CDD" id="cd02440">
    <property type="entry name" value="AdoMet_MTases"/>
    <property type="match status" value="1"/>
</dbReference>
<gene>
    <name evidence="6" type="ORF">H206_00180</name>
</gene>
<dbReference type="Pfam" id="PF23914">
    <property type="entry name" value="TPR_CcmH_CycH"/>
    <property type="match status" value="1"/>
</dbReference>
<keyword evidence="7" id="KW-1185">Reference proteome</keyword>
<dbReference type="InterPro" id="IPR011990">
    <property type="entry name" value="TPR-like_helical_dom_sf"/>
</dbReference>
<protein>
    <submittedName>
        <fullName evidence="6">Putative methyltransferase, contains TPR repeat</fullName>
    </submittedName>
</protein>
<dbReference type="GO" id="GO:0008168">
    <property type="term" value="F:methyltransferase activity"/>
    <property type="evidence" value="ECO:0007669"/>
    <property type="project" value="UniProtKB-KW"/>
</dbReference>
<evidence type="ECO:0000256" key="1">
    <source>
        <dbReference type="ARBA" id="ARBA00022737"/>
    </source>
</evidence>
<keyword evidence="1" id="KW-0677">Repeat</keyword>
<dbReference type="InterPro" id="IPR029063">
    <property type="entry name" value="SAM-dependent_MTases_sf"/>
</dbReference>
<keyword evidence="6" id="KW-0489">Methyltransferase</keyword>
<reference evidence="6 7" key="1">
    <citation type="submission" date="2017-01" db="EMBL/GenBank/DDBJ databases">
        <title>The cable genome- insights into the physiology and evolution of filamentous bacteria capable of sulfide oxidation via long distance electron transfer.</title>
        <authorList>
            <person name="Schreiber L."/>
            <person name="Bjerg J.T."/>
            <person name="Boggild A."/>
            <person name="Van De Vossenberg J."/>
            <person name="Meysman F."/>
            <person name="Nielsen L.P."/>
            <person name="Schramm A."/>
            <person name="Kjeldsen K.U."/>
        </authorList>
    </citation>
    <scope>NUCLEOTIDE SEQUENCE [LARGE SCALE GENOMIC DNA]</scope>
    <source>
        <strain evidence="6">MCF</strain>
    </source>
</reference>
<dbReference type="EMBL" id="MTKO01000041">
    <property type="protein sequence ID" value="RWX47138.1"/>
    <property type="molecule type" value="Genomic_DNA"/>
</dbReference>
<dbReference type="InterPro" id="IPR019734">
    <property type="entry name" value="TPR_rpt"/>
</dbReference>
<evidence type="ECO:0000259" key="5">
    <source>
        <dbReference type="Pfam" id="PF23914"/>
    </source>
</evidence>
<dbReference type="InterPro" id="IPR051012">
    <property type="entry name" value="CellSynth/LPSAsmb/PSIAsmb"/>
</dbReference>
<feature type="domain" description="Cytochrome c-type biogenesis protein H TPR" evidence="5">
    <location>
        <begin position="68"/>
        <end position="171"/>
    </location>
</feature>
<dbReference type="SUPFAM" id="SSF48452">
    <property type="entry name" value="TPR-like"/>
    <property type="match status" value="1"/>
</dbReference>
<dbReference type="Pfam" id="PF08242">
    <property type="entry name" value="Methyltransf_12"/>
    <property type="match status" value="1"/>
</dbReference>
<comment type="caution">
    <text evidence="6">The sequence shown here is derived from an EMBL/GenBank/DDBJ whole genome shotgun (WGS) entry which is preliminary data.</text>
</comment>
<dbReference type="Gene3D" id="1.25.40.10">
    <property type="entry name" value="Tetratricopeptide repeat domain"/>
    <property type="match status" value="1"/>
</dbReference>
<evidence type="ECO:0000256" key="3">
    <source>
        <dbReference type="PROSITE-ProRule" id="PRU00339"/>
    </source>
</evidence>
<evidence type="ECO:0000256" key="2">
    <source>
        <dbReference type="ARBA" id="ARBA00022803"/>
    </source>
</evidence>
<dbReference type="GO" id="GO:0032259">
    <property type="term" value="P:methylation"/>
    <property type="evidence" value="ECO:0007669"/>
    <property type="project" value="UniProtKB-KW"/>
</dbReference>
<sequence>MEDMQQVYTQAVAAHESGEVAEAIELYGKILAQFPDADVVLYNQGLALFDSERYAEAVAVFTRAVEVRQDDADTWYNLGLALKQEQQYSEAVDAYKQALALQPEDRDVLFNLANCCRENGDREEAAVYYARLLKLEPDHISALNNFAYLCHLRHDNAQAEQLYLRLLELQPDHPGTRHMLAALTGKFTDTPENAYVRDLFDQYSDSFEQSLMGKLEYRVPELLFDLVRRTQVAQEKNLKQPEQLSEQPYAHCLDLGCGTGLAGKLFSPYCQQLSGVDLSGKMLAHAAEKGVYDRIVVDDVVHFLCEDEQQYDLLVAADMLIYLADLEPLLRAAFQRTAPGGLFVFSTEHGEKNQWQVRQTGRFAHQYEYVVEVAQRHGWQLVTSEEADLRREEDAWIRGDLFVLTRKGVS</sequence>
<dbReference type="InterPro" id="IPR056413">
    <property type="entry name" value="TPR_CcmH_CycH"/>
</dbReference>
<feature type="domain" description="Methyltransferase type 12" evidence="4">
    <location>
        <begin position="253"/>
        <end position="343"/>
    </location>
</feature>
<keyword evidence="6" id="KW-0808">Transferase</keyword>